<dbReference type="InterPro" id="IPR044066">
    <property type="entry name" value="TRIAD_supradom"/>
</dbReference>
<evidence type="ECO:0000313" key="10">
    <source>
        <dbReference type="Proteomes" id="UP000054217"/>
    </source>
</evidence>
<dbReference type="InterPro" id="IPR002867">
    <property type="entry name" value="IBR_dom"/>
</dbReference>
<evidence type="ECO:0000259" key="8">
    <source>
        <dbReference type="PROSITE" id="PS51873"/>
    </source>
</evidence>
<evidence type="ECO:0000313" key="9">
    <source>
        <dbReference type="EMBL" id="KIO01437.1"/>
    </source>
</evidence>
<sequence>MVDHPEVPKPHMRRRLLECRRAFLNLSRELEQTSLRFKHKLTNYVVSRKGKPKTDPVSKNERRRVLRKKKYRDTWDGVECGCCFSPYPFIRDDLIQCPDAHLFCKSCMTSYSSILLGEHNPNIVCMDQSGCELPFSESELKRFLSPKMLELFERVKQRKEIEAAGLENLEECPSCEYKCVIDNEMEKLFRCQNVECGAVTCRGCKKPEHLPKSCKEVEDQRLHVQHRVEEAMTRALMRNCPKCQRAFVKEEGCNKMTCPYCYTVSCYECRRIIDGYGHFDRVDPFVIRHCYIH</sequence>
<accession>A0A0C3JVI3</accession>
<evidence type="ECO:0000256" key="3">
    <source>
        <dbReference type="ARBA" id="ARBA00022723"/>
    </source>
</evidence>
<dbReference type="Proteomes" id="UP000054217">
    <property type="component" value="Unassembled WGS sequence"/>
</dbReference>
<evidence type="ECO:0000256" key="2">
    <source>
        <dbReference type="ARBA" id="ARBA00022679"/>
    </source>
</evidence>
<dbReference type="HOGENOM" id="CLU_009961_0_0_1"/>
<evidence type="ECO:0000256" key="1">
    <source>
        <dbReference type="ARBA" id="ARBA00004906"/>
    </source>
</evidence>
<protein>
    <recommendedName>
        <fullName evidence="8">RING-type domain-containing protein</fullName>
    </recommendedName>
</protein>
<keyword evidence="5" id="KW-0863">Zinc-finger</keyword>
<dbReference type="AlphaFoldDB" id="A0A0C3JVI3"/>
<evidence type="ECO:0000256" key="4">
    <source>
        <dbReference type="ARBA" id="ARBA00022737"/>
    </source>
</evidence>
<evidence type="ECO:0000256" key="6">
    <source>
        <dbReference type="ARBA" id="ARBA00022786"/>
    </source>
</evidence>
<keyword evidence="4" id="KW-0677">Repeat</keyword>
<reference evidence="10" key="2">
    <citation type="submission" date="2015-01" db="EMBL/GenBank/DDBJ databases">
        <title>Evolutionary Origins and Diversification of the Mycorrhizal Mutualists.</title>
        <authorList>
            <consortium name="DOE Joint Genome Institute"/>
            <consortium name="Mycorrhizal Genomics Consortium"/>
            <person name="Kohler A."/>
            <person name="Kuo A."/>
            <person name="Nagy L.G."/>
            <person name="Floudas D."/>
            <person name="Copeland A."/>
            <person name="Barry K.W."/>
            <person name="Cichocki N."/>
            <person name="Veneault-Fourrey C."/>
            <person name="LaButti K."/>
            <person name="Lindquist E.A."/>
            <person name="Lipzen A."/>
            <person name="Lundell T."/>
            <person name="Morin E."/>
            <person name="Murat C."/>
            <person name="Riley R."/>
            <person name="Ohm R."/>
            <person name="Sun H."/>
            <person name="Tunlid A."/>
            <person name="Henrissat B."/>
            <person name="Grigoriev I.V."/>
            <person name="Hibbett D.S."/>
            <person name="Martin F."/>
        </authorList>
    </citation>
    <scope>NUCLEOTIDE SEQUENCE [LARGE SCALE GENOMIC DNA]</scope>
    <source>
        <strain evidence="10">Marx 270</strain>
    </source>
</reference>
<dbReference type="Pfam" id="PF26200">
    <property type="entry name" value="Rcat_RNF216"/>
    <property type="match status" value="1"/>
</dbReference>
<dbReference type="PANTHER" id="PTHR22770">
    <property type="entry name" value="UBIQUITIN CONJUGATING ENZYME 7 INTERACTING PROTEIN-RELATED"/>
    <property type="match status" value="1"/>
</dbReference>
<keyword evidence="7" id="KW-0862">Zinc</keyword>
<dbReference type="InParanoid" id="A0A0C3JVI3"/>
<dbReference type="InterPro" id="IPR047544">
    <property type="entry name" value="RING-HC_RBR_RNF216"/>
</dbReference>
<comment type="pathway">
    <text evidence="1">Protein modification; protein ubiquitination.</text>
</comment>
<dbReference type="PANTHER" id="PTHR22770:SF47">
    <property type="entry name" value="E3 UBIQUITIN-PROTEIN LIGASE RNF216"/>
    <property type="match status" value="1"/>
</dbReference>
<dbReference type="SUPFAM" id="SSF57850">
    <property type="entry name" value="RING/U-box"/>
    <property type="match status" value="2"/>
</dbReference>
<keyword evidence="2" id="KW-0808">Transferase</keyword>
<evidence type="ECO:0000256" key="5">
    <source>
        <dbReference type="ARBA" id="ARBA00022771"/>
    </source>
</evidence>
<evidence type="ECO:0000256" key="7">
    <source>
        <dbReference type="ARBA" id="ARBA00022833"/>
    </source>
</evidence>
<dbReference type="InterPro" id="IPR051628">
    <property type="entry name" value="LUBAC_E3_Ligases"/>
</dbReference>
<dbReference type="CDD" id="cd20339">
    <property type="entry name" value="BRcat_RBR_RNF216"/>
    <property type="match status" value="1"/>
</dbReference>
<organism evidence="9 10">
    <name type="scientific">Pisolithus tinctorius Marx 270</name>
    <dbReference type="NCBI Taxonomy" id="870435"/>
    <lineage>
        <taxon>Eukaryota</taxon>
        <taxon>Fungi</taxon>
        <taxon>Dikarya</taxon>
        <taxon>Basidiomycota</taxon>
        <taxon>Agaricomycotina</taxon>
        <taxon>Agaricomycetes</taxon>
        <taxon>Agaricomycetidae</taxon>
        <taxon>Boletales</taxon>
        <taxon>Sclerodermatineae</taxon>
        <taxon>Pisolithaceae</taxon>
        <taxon>Pisolithus</taxon>
    </lineage>
</organism>
<name>A0A0C3JVI3_PISTI</name>
<dbReference type="PROSITE" id="PS51873">
    <property type="entry name" value="TRIAD"/>
    <property type="match status" value="1"/>
</dbReference>
<proteinExistence type="predicted"/>
<gene>
    <name evidence="9" type="ORF">M404DRAFT_733623</name>
</gene>
<keyword evidence="3" id="KW-0479">Metal-binding</keyword>
<keyword evidence="10" id="KW-1185">Reference proteome</keyword>
<dbReference type="OrthoDB" id="10009520at2759"/>
<dbReference type="STRING" id="870435.A0A0C3JVI3"/>
<dbReference type="Gene3D" id="1.20.120.1750">
    <property type="match status" value="1"/>
</dbReference>
<dbReference type="InterPro" id="IPR047545">
    <property type="entry name" value="BRcat_RBR_RNF216"/>
</dbReference>
<dbReference type="GO" id="GO:0016740">
    <property type="term" value="F:transferase activity"/>
    <property type="evidence" value="ECO:0007669"/>
    <property type="project" value="UniProtKB-KW"/>
</dbReference>
<dbReference type="CDD" id="cd16630">
    <property type="entry name" value="RING-HC_RBR_RNF216"/>
    <property type="match status" value="1"/>
</dbReference>
<feature type="domain" description="RING-type" evidence="8">
    <location>
        <begin position="76"/>
        <end position="290"/>
    </location>
</feature>
<keyword evidence="6" id="KW-0833">Ubl conjugation pathway</keyword>
<dbReference type="GO" id="GO:0008270">
    <property type="term" value="F:zinc ion binding"/>
    <property type="evidence" value="ECO:0007669"/>
    <property type="project" value="UniProtKB-KW"/>
</dbReference>
<dbReference type="EMBL" id="KN831988">
    <property type="protein sequence ID" value="KIO01437.1"/>
    <property type="molecule type" value="Genomic_DNA"/>
</dbReference>
<dbReference type="SMART" id="SM00647">
    <property type="entry name" value="IBR"/>
    <property type="match status" value="2"/>
</dbReference>
<reference evidence="9 10" key="1">
    <citation type="submission" date="2014-04" db="EMBL/GenBank/DDBJ databases">
        <authorList>
            <consortium name="DOE Joint Genome Institute"/>
            <person name="Kuo A."/>
            <person name="Kohler A."/>
            <person name="Costa M.D."/>
            <person name="Nagy L.G."/>
            <person name="Floudas D."/>
            <person name="Copeland A."/>
            <person name="Barry K.W."/>
            <person name="Cichocki N."/>
            <person name="Veneault-Fourrey C."/>
            <person name="LaButti K."/>
            <person name="Lindquist E.A."/>
            <person name="Lipzen A."/>
            <person name="Lundell T."/>
            <person name="Morin E."/>
            <person name="Murat C."/>
            <person name="Sun H."/>
            <person name="Tunlid A."/>
            <person name="Henrissat B."/>
            <person name="Grigoriev I.V."/>
            <person name="Hibbett D.S."/>
            <person name="Martin F."/>
            <person name="Nordberg H.P."/>
            <person name="Cantor M.N."/>
            <person name="Hua S.X."/>
        </authorList>
    </citation>
    <scope>NUCLEOTIDE SEQUENCE [LARGE SCALE GENOMIC DNA]</scope>
    <source>
        <strain evidence="9 10">Marx 270</strain>
    </source>
</reference>